<dbReference type="EMBL" id="CAJHJT010000056">
    <property type="protein sequence ID" value="CAD7015419.1"/>
    <property type="molecule type" value="Genomic_DNA"/>
</dbReference>
<sequence length="100" mass="9969">MGCSPSTLMSSTNASSWRPQLSGAGTALGANAGGGGGGGEKESSLFFCIKLRRSRPLRRCSQQNGGGDGSGGSGGTVSGINDDPLGHGNMCNQALLNPRK</sequence>
<organism evidence="2 3">
    <name type="scientific">Ceratitis capitata</name>
    <name type="common">Mediterranean fruit fly</name>
    <name type="synonym">Tephritis capitata</name>
    <dbReference type="NCBI Taxonomy" id="7213"/>
    <lineage>
        <taxon>Eukaryota</taxon>
        <taxon>Metazoa</taxon>
        <taxon>Ecdysozoa</taxon>
        <taxon>Arthropoda</taxon>
        <taxon>Hexapoda</taxon>
        <taxon>Insecta</taxon>
        <taxon>Pterygota</taxon>
        <taxon>Neoptera</taxon>
        <taxon>Endopterygota</taxon>
        <taxon>Diptera</taxon>
        <taxon>Brachycera</taxon>
        <taxon>Muscomorpha</taxon>
        <taxon>Tephritoidea</taxon>
        <taxon>Tephritidae</taxon>
        <taxon>Ceratitis</taxon>
        <taxon>Ceratitis</taxon>
    </lineage>
</organism>
<accession>A0A811VMH9</accession>
<feature type="compositionally biased region" description="Gly residues" evidence="1">
    <location>
        <begin position="64"/>
        <end position="77"/>
    </location>
</feature>
<comment type="caution">
    <text evidence="2">The sequence shown here is derived from an EMBL/GenBank/DDBJ whole genome shotgun (WGS) entry which is preliminary data.</text>
</comment>
<feature type="region of interest" description="Disordered" evidence="1">
    <location>
        <begin position="58"/>
        <end position="100"/>
    </location>
</feature>
<gene>
    <name evidence="2" type="ORF">CCAP1982_LOCUS23361</name>
</gene>
<dbReference type="AlphaFoldDB" id="A0A811VMH9"/>
<feature type="compositionally biased region" description="Polar residues" evidence="1">
    <location>
        <begin position="90"/>
        <end position="100"/>
    </location>
</feature>
<proteinExistence type="predicted"/>
<dbReference type="Proteomes" id="UP000606786">
    <property type="component" value="Unassembled WGS sequence"/>
</dbReference>
<keyword evidence="3" id="KW-1185">Reference proteome</keyword>
<name>A0A811VMH9_CERCA</name>
<dbReference type="OrthoDB" id="189220at2759"/>
<evidence type="ECO:0000256" key="1">
    <source>
        <dbReference type="SAM" id="MobiDB-lite"/>
    </source>
</evidence>
<evidence type="ECO:0000313" key="3">
    <source>
        <dbReference type="Proteomes" id="UP000606786"/>
    </source>
</evidence>
<reference evidence="2" key="1">
    <citation type="submission" date="2020-11" db="EMBL/GenBank/DDBJ databases">
        <authorList>
            <person name="Whitehead M."/>
        </authorList>
    </citation>
    <scope>NUCLEOTIDE SEQUENCE</scope>
    <source>
        <strain evidence="2">EGII</strain>
    </source>
</reference>
<feature type="compositionally biased region" description="Polar residues" evidence="1">
    <location>
        <begin position="1"/>
        <end position="19"/>
    </location>
</feature>
<protein>
    <submittedName>
        <fullName evidence="2">(Mediterranean fruit fly) hypothetical protein</fullName>
    </submittedName>
</protein>
<evidence type="ECO:0000313" key="2">
    <source>
        <dbReference type="EMBL" id="CAD7015419.1"/>
    </source>
</evidence>
<feature type="region of interest" description="Disordered" evidence="1">
    <location>
        <begin position="1"/>
        <end position="41"/>
    </location>
</feature>